<evidence type="ECO:0000259" key="4">
    <source>
        <dbReference type="SMART" id="SM01318"/>
    </source>
</evidence>
<sequence length="107" mass="11820">MLVPRVSAVLAVVATLLLLESCVHAAYRVKVPVVNGKCRYGGHKIPAWMTLQFKNPCESVQCMTRRGARGYAVVLSCSMLSQRLLCGLHKRGGKFPFCCKRPVCPEK</sequence>
<feature type="signal peptide" evidence="3">
    <location>
        <begin position="1"/>
        <end position="25"/>
    </location>
</feature>
<dbReference type="AlphaFoldDB" id="A0A023FQV5"/>
<feature type="chain" id="PRO_5001515794" description="Single domain-containing protein" evidence="3">
    <location>
        <begin position="26"/>
        <end position="107"/>
    </location>
</feature>
<protein>
    <recommendedName>
        <fullName evidence="4">Single domain-containing protein</fullName>
    </recommendedName>
</protein>
<evidence type="ECO:0000256" key="3">
    <source>
        <dbReference type="SAM" id="SignalP"/>
    </source>
</evidence>
<name>A0A023FQV5_AMBCJ</name>
<dbReference type="EMBL" id="GBBK01000753">
    <property type="protein sequence ID" value="JAC23729.1"/>
    <property type="molecule type" value="mRNA"/>
</dbReference>
<evidence type="ECO:0000256" key="2">
    <source>
        <dbReference type="ARBA" id="ARBA00022525"/>
    </source>
</evidence>
<keyword evidence="2" id="KW-0964">Secreted</keyword>
<accession>A0A023FQV5</accession>
<evidence type="ECO:0000256" key="1">
    <source>
        <dbReference type="ARBA" id="ARBA00004613"/>
    </source>
</evidence>
<evidence type="ECO:0000313" key="5">
    <source>
        <dbReference type="EMBL" id="JAC23729.1"/>
    </source>
</evidence>
<dbReference type="SMART" id="SM01318">
    <property type="entry name" value="SVWC"/>
    <property type="match status" value="1"/>
</dbReference>
<dbReference type="GO" id="GO:0005576">
    <property type="term" value="C:extracellular region"/>
    <property type="evidence" value="ECO:0007669"/>
    <property type="project" value="UniProtKB-SubCell"/>
</dbReference>
<dbReference type="InterPro" id="IPR029277">
    <property type="entry name" value="SVWC_dom"/>
</dbReference>
<reference evidence="5" key="1">
    <citation type="submission" date="2014-03" db="EMBL/GenBank/DDBJ databases">
        <title>The sialotranscriptome of Amblyomma triste, Amblyomma parvum and Amblyomma cajennense ticks, uncovered by 454-based RNA-seq.</title>
        <authorList>
            <person name="Garcia G.R."/>
            <person name="Gardinassi L.G."/>
            <person name="Ribeiro J.M."/>
            <person name="Anatriello E."/>
            <person name="Ferreira B.R."/>
            <person name="Moreira H.N."/>
            <person name="Mafra C."/>
            <person name="Olegario M.M."/>
            <person name="Szabo P.J."/>
            <person name="Miranda-Santos I.K."/>
            <person name="Maruyama S.R."/>
        </authorList>
    </citation>
    <scope>NUCLEOTIDE SEQUENCE</scope>
    <source>
        <strain evidence="5">Uberlandia</strain>
        <tissue evidence="5">Salivary glands</tissue>
    </source>
</reference>
<feature type="domain" description="Single" evidence="4">
    <location>
        <begin position="38"/>
        <end position="104"/>
    </location>
</feature>
<proteinExistence type="evidence at transcript level"/>
<keyword evidence="3" id="KW-0732">Signal</keyword>
<comment type="subcellular location">
    <subcellularLocation>
        <location evidence="1">Secreted</location>
    </subcellularLocation>
</comment>
<organism evidence="5">
    <name type="scientific">Amblyomma cajennense</name>
    <name type="common">Cayenne tick</name>
    <name type="synonym">Acarus cajennensis</name>
    <dbReference type="NCBI Taxonomy" id="34607"/>
    <lineage>
        <taxon>Eukaryota</taxon>
        <taxon>Metazoa</taxon>
        <taxon>Ecdysozoa</taxon>
        <taxon>Arthropoda</taxon>
        <taxon>Chelicerata</taxon>
        <taxon>Arachnida</taxon>
        <taxon>Acari</taxon>
        <taxon>Parasitiformes</taxon>
        <taxon>Ixodida</taxon>
        <taxon>Ixodoidea</taxon>
        <taxon>Ixodidae</taxon>
        <taxon>Amblyomminae</taxon>
        <taxon>Amblyomma</taxon>
    </lineage>
</organism>